<dbReference type="SUPFAM" id="SSF141868">
    <property type="entry name" value="EAL domain-like"/>
    <property type="match status" value="1"/>
</dbReference>
<protein>
    <recommendedName>
        <fullName evidence="2">cyclic-guanylate-specific phosphodiesterase</fullName>
        <ecNumber evidence="2">3.1.4.52</ecNumber>
    </recommendedName>
</protein>
<gene>
    <name evidence="10" type="ORF">CHH28_09305</name>
</gene>
<dbReference type="SMART" id="SM00052">
    <property type="entry name" value="EAL"/>
    <property type="match status" value="1"/>
</dbReference>
<dbReference type="PROSITE" id="PS50883">
    <property type="entry name" value="EAL"/>
    <property type="match status" value="1"/>
</dbReference>
<feature type="transmembrane region" description="Helical" evidence="5">
    <location>
        <begin position="20"/>
        <end position="41"/>
    </location>
</feature>
<dbReference type="InterPro" id="IPR029787">
    <property type="entry name" value="Nucleotide_cyclase"/>
</dbReference>
<feature type="domain" description="EAL" evidence="8">
    <location>
        <begin position="1130"/>
        <end position="1385"/>
    </location>
</feature>
<dbReference type="SMART" id="SM00091">
    <property type="entry name" value="PAS"/>
    <property type="match status" value="4"/>
</dbReference>
<dbReference type="CDD" id="cd01949">
    <property type="entry name" value="GGDEF"/>
    <property type="match status" value="1"/>
</dbReference>
<feature type="domain" description="PAC" evidence="7">
    <location>
        <begin position="639"/>
        <end position="692"/>
    </location>
</feature>
<keyword evidence="3" id="KW-0973">c-di-GMP</keyword>
<dbReference type="InterPro" id="IPR013655">
    <property type="entry name" value="PAS_fold_3"/>
</dbReference>
<feature type="domain" description="PAC" evidence="7">
    <location>
        <begin position="900"/>
        <end position="952"/>
    </location>
</feature>
<dbReference type="PROSITE" id="PS50112">
    <property type="entry name" value="PAS"/>
    <property type="match status" value="3"/>
</dbReference>
<dbReference type="EC" id="3.1.4.52" evidence="2"/>
<keyword evidence="11" id="KW-1185">Reference proteome</keyword>
<feature type="domain" description="PAC" evidence="7">
    <location>
        <begin position="777"/>
        <end position="829"/>
    </location>
</feature>
<dbReference type="NCBIfam" id="TIGR00229">
    <property type="entry name" value="sensory_box"/>
    <property type="match status" value="4"/>
</dbReference>
<dbReference type="InterPro" id="IPR001633">
    <property type="entry name" value="EAL_dom"/>
</dbReference>
<dbReference type="InterPro" id="IPR013767">
    <property type="entry name" value="PAS_fold"/>
</dbReference>
<dbReference type="InterPro" id="IPR035919">
    <property type="entry name" value="EAL_sf"/>
</dbReference>
<dbReference type="PROSITE" id="PS50113">
    <property type="entry name" value="PAC"/>
    <property type="match status" value="3"/>
</dbReference>
<dbReference type="Pfam" id="PF08448">
    <property type="entry name" value="PAS_4"/>
    <property type="match status" value="1"/>
</dbReference>
<dbReference type="InterPro" id="IPR035965">
    <property type="entry name" value="PAS-like_dom_sf"/>
</dbReference>
<dbReference type="Proteomes" id="UP000202440">
    <property type="component" value="Chromosome"/>
</dbReference>
<dbReference type="Pfam" id="PF00990">
    <property type="entry name" value="GGDEF"/>
    <property type="match status" value="1"/>
</dbReference>
<evidence type="ECO:0000256" key="1">
    <source>
        <dbReference type="ARBA" id="ARBA00001946"/>
    </source>
</evidence>
<dbReference type="Pfam" id="PF13426">
    <property type="entry name" value="PAS_9"/>
    <property type="match status" value="2"/>
</dbReference>
<dbReference type="FunFam" id="3.20.20.450:FF:000001">
    <property type="entry name" value="Cyclic di-GMP phosphodiesterase yahA"/>
    <property type="match status" value="1"/>
</dbReference>
<keyword evidence="5" id="KW-1133">Transmembrane helix</keyword>
<dbReference type="InterPro" id="IPR043128">
    <property type="entry name" value="Rev_trsase/Diguanyl_cyclase"/>
</dbReference>
<dbReference type="CDD" id="cd01948">
    <property type="entry name" value="EAL"/>
    <property type="match status" value="1"/>
</dbReference>
<dbReference type="NCBIfam" id="TIGR00254">
    <property type="entry name" value="GGDEF"/>
    <property type="match status" value="1"/>
</dbReference>
<reference evidence="10 11" key="1">
    <citation type="submission" date="2017-07" db="EMBL/GenBank/DDBJ databases">
        <title>Annotated genome sequence of Bacterioplanes sanyensis isolated from Red Sea.</title>
        <authorList>
            <person name="Rehman Z.U."/>
        </authorList>
    </citation>
    <scope>NUCLEOTIDE SEQUENCE [LARGE SCALE GENOMIC DNA]</scope>
    <source>
        <strain evidence="10 11">NV9</strain>
    </source>
</reference>
<proteinExistence type="predicted"/>
<dbReference type="InterPro" id="IPR000014">
    <property type="entry name" value="PAS"/>
</dbReference>
<evidence type="ECO:0000256" key="2">
    <source>
        <dbReference type="ARBA" id="ARBA00012282"/>
    </source>
</evidence>
<dbReference type="SMART" id="SM00086">
    <property type="entry name" value="PAC"/>
    <property type="match status" value="5"/>
</dbReference>
<evidence type="ECO:0000259" key="7">
    <source>
        <dbReference type="PROSITE" id="PS50113"/>
    </source>
</evidence>
<name>A0A222FJV4_9GAMM</name>
<dbReference type="Pfam" id="PF00563">
    <property type="entry name" value="EAL"/>
    <property type="match status" value="1"/>
</dbReference>
<dbReference type="InterPro" id="IPR001610">
    <property type="entry name" value="PAC"/>
</dbReference>
<feature type="domain" description="PAS" evidence="6">
    <location>
        <begin position="826"/>
        <end position="872"/>
    </location>
</feature>
<comment type="cofactor">
    <cofactor evidence="1">
        <name>Mg(2+)</name>
        <dbReference type="ChEBI" id="CHEBI:18420"/>
    </cofactor>
</comment>
<dbReference type="Gene3D" id="3.30.450.20">
    <property type="entry name" value="PAS domain"/>
    <property type="match status" value="5"/>
</dbReference>
<keyword evidence="5" id="KW-0812">Transmembrane</keyword>
<dbReference type="EMBL" id="CP022530">
    <property type="protein sequence ID" value="ASP38866.1"/>
    <property type="molecule type" value="Genomic_DNA"/>
</dbReference>
<evidence type="ECO:0000313" key="11">
    <source>
        <dbReference type="Proteomes" id="UP000202440"/>
    </source>
</evidence>
<dbReference type="SMART" id="SM00267">
    <property type="entry name" value="GGDEF"/>
    <property type="match status" value="1"/>
</dbReference>
<sequence length="1391" mass="159296">MRPHSAAQPYRRSTHGPASASTPLFLLSFFFLATVLALNAYQQWHLDQQHFKQDIQHTLSNYSQQAGLLAKASLHTNKLFSLSHAELMLRFARESRMVDGEQLQQHLQQAIFHYTGFFLLDDELNPMTRLGRGLHAKEVSDMVREVALLDGEGAIFSLRYGQRGGYYIYTPFEYQDQRYHLVVRRTYSQLSEIVYQGGFDGYELLLIDRRYNTIAIRDHYYANSDQQPPLRPREIHRLISREPLAHTPWDIAALPVHSQLQQQLWQRAQGPLLLLTVFAVLIYLLWRYLKRQARLAQQQQLLHRESEIRAERALIAIDEALISTDQQGHIDYLNPRAQRLLSELGHNQVKGTVLMQLWPEPNALWNQLTDLNALPKEWDPKPLVVRQGDEWRTLQQDMSLLYDDGTVTGAVWLLRDITEQVEATQALQDSRSRYKTLFQEAGIAHCLLDISQFDGQLQSITLIDANDAALTLFAAQDRQQLLDRYPQLLGNQGNELERSLLRAQELQLTTTEFELRMQNFTGQQIDLWANLSFRSAGEGQALLTFIDITENKRAHEEIKQREAFWARVMSAMPDLVYVIDLNHELQQNIIFKNRTMGDLLGYPEHHALSQWYEYAHPDDQRILAQELAEVRKLEMGSTRSRSARFIHFDGSTRILKFTDTPFLLDDSGLVTRYIGTARDVTEEVEKQEHIVESERRYRLLAENMSDIIWATDTELNMSFISSSVQRLLGYQPDELMRKGIGVIFSRKDLRQLMQILRQHLHIALRDPGGAQKHNISVNRDMMAIGKSGTEVLLELNISLLWNEQGDLQGFMGLCRDVTAARKIEQELQLAAEVFENSNEAILITDQQMNIASINQAFTDITGYEHKDVIGQTPDFLISPKHHSTSFYEDIGEALVVDGYWQGEITYQRSDQERRVGWAGVSAIRDQQHQVQSLIIIMSDVTERKVAEERIHRLAYYDPLTGLPNRSQMHERFDLLLRACEQAKQSAALLFIDLDRFKPINDSMGHPAGDRVLKEVAERLQNCIKKHDLIARMGGDEFTIAIGQQSSSDSAADTAVKVGERILHALHQPYFLGQREVFISASIGISIYPHDGHTVIELLKNADLAMYHAKDMGRDNVQFYDAHMNQKAVELLELENDLRHALERGELELYFQPQHLSQDGRPVGVEALLRWHHPRKGLVSPGLFIPIMEDTGMIVPIGRWVLAQACETFASWQSQGLTQLQHMAVNVSARQFHQTDFVDMVRDILTATGIQPQQLELELTESVLIDDIDHTLSVLKGLNELGVHTAIDDFGTGYSSLNYLKQFPVDTLKIDRSFIQNLPDNNNDAQITRTIIAMAHNLGMRVIAEGVETEAQYHFLERAGCEMLQGFLFSRPLPEQELLSQLDTLTLNQTLL</sequence>
<dbReference type="InterPro" id="IPR052155">
    <property type="entry name" value="Biofilm_reg_signaling"/>
</dbReference>
<keyword evidence="5" id="KW-0472">Membrane</keyword>
<dbReference type="SUPFAM" id="SSF55073">
    <property type="entry name" value="Nucleotide cyclase"/>
    <property type="match status" value="1"/>
</dbReference>
<dbReference type="GO" id="GO:0071732">
    <property type="term" value="P:cellular response to nitric oxide"/>
    <property type="evidence" value="ECO:0007669"/>
    <property type="project" value="UniProtKB-ARBA"/>
</dbReference>
<accession>A0A222FJV4</accession>
<dbReference type="InterPro" id="IPR000160">
    <property type="entry name" value="GGDEF_dom"/>
</dbReference>
<dbReference type="RefSeq" id="WP_094060052.1">
    <property type="nucleotide sequence ID" value="NZ_CP022530.1"/>
</dbReference>
<dbReference type="InterPro" id="IPR000700">
    <property type="entry name" value="PAS-assoc_C"/>
</dbReference>
<dbReference type="SUPFAM" id="SSF55785">
    <property type="entry name" value="PYP-like sensor domain (PAS domain)"/>
    <property type="match status" value="5"/>
</dbReference>
<dbReference type="Pfam" id="PF08447">
    <property type="entry name" value="PAS_3"/>
    <property type="match status" value="1"/>
</dbReference>
<organism evidence="10 11">
    <name type="scientific">Bacterioplanes sanyensis</name>
    <dbReference type="NCBI Taxonomy" id="1249553"/>
    <lineage>
        <taxon>Bacteria</taxon>
        <taxon>Pseudomonadati</taxon>
        <taxon>Pseudomonadota</taxon>
        <taxon>Gammaproteobacteria</taxon>
        <taxon>Oceanospirillales</taxon>
        <taxon>Oceanospirillaceae</taxon>
        <taxon>Bacterioplanes</taxon>
    </lineage>
</organism>
<evidence type="ECO:0000256" key="3">
    <source>
        <dbReference type="ARBA" id="ARBA00022636"/>
    </source>
</evidence>
<feature type="domain" description="PAS" evidence="6">
    <location>
        <begin position="561"/>
        <end position="634"/>
    </location>
</feature>
<dbReference type="GO" id="GO:0006355">
    <property type="term" value="P:regulation of DNA-templated transcription"/>
    <property type="evidence" value="ECO:0007669"/>
    <property type="project" value="InterPro"/>
</dbReference>
<dbReference type="CDD" id="cd00130">
    <property type="entry name" value="PAS"/>
    <property type="match status" value="3"/>
</dbReference>
<feature type="transmembrane region" description="Helical" evidence="5">
    <location>
        <begin position="272"/>
        <end position="289"/>
    </location>
</feature>
<dbReference type="OrthoDB" id="6168558at2"/>
<dbReference type="InterPro" id="IPR013656">
    <property type="entry name" value="PAS_4"/>
</dbReference>
<evidence type="ECO:0000259" key="8">
    <source>
        <dbReference type="PROSITE" id="PS50883"/>
    </source>
</evidence>
<dbReference type="Pfam" id="PF00989">
    <property type="entry name" value="PAS"/>
    <property type="match status" value="1"/>
</dbReference>
<evidence type="ECO:0000259" key="9">
    <source>
        <dbReference type="PROSITE" id="PS50887"/>
    </source>
</evidence>
<feature type="domain" description="GGDEF" evidence="9">
    <location>
        <begin position="984"/>
        <end position="1121"/>
    </location>
</feature>
<comment type="catalytic activity">
    <reaction evidence="4">
        <text>3',3'-c-di-GMP + H2O = 5'-phosphoguanylyl(3'-&gt;5')guanosine + H(+)</text>
        <dbReference type="Rhea" id="RHEA:24902"/>
        <dbReference type="ChEBI" id="CHEBI:15377"/>
        <dbReference type="ChEBI" id="CHEBI:15378"/>
        <dbReference type="ChEBI" id="CHEBI:58754"/>
        <dbReference type="ChEBI" id="CHEBI:58805"/>
        <dbReference type="EC" id="3.1.4.52"/>
    </reaction>
    <physiologicalReaction direction="left-to-right" evidence="4">
        <dbReference type="Rhea" id="RHEA:24903"/>
    </physiologicalReaction>
</comment>
<dbReference type="Gene3D" id="3.20.20.450">
    <property type="entry name" value="EAL domain"/>
    <property type="match status" value="1"/>
</dbReference>
<evidence type="ECO:0000259" key="6">
    <source>
        <dbReference type="PROSITE" id="PS50112"/>
    </source>
</evidence>
<dbReference type="PANTHER" id="PTHR44757:SF2">
    <property type="entry name" value="BIOFILM ARCHITECTURE MAINTENANCE PROTEIN MBAA"/>
    <property type="match status" value="1"/>
</dbReference>
<dbReference type="PANTHER" id="PTHR44757">
    <property type="entry name" value="DIGUANYLATE CYCLASE DGCP"/>
    <property type="match status" value="1"/>
</dbReference>
<feature type="domain" description="PAS" evidence="6">
    <location>
        <begin position="693"/>
        <end position="763"/>
    </location>
</feature>
<evidence type="ECO:0000256" key="5">
    <source>
        <dbReference type="SAM" id="Phobius"/>
    </source>
</evidence>
<dbReference type="Gene3D" id="3.30.70.270">
    <property type="match status" value="1"/>
</dbReference>
<evidence type="ECO:0000256" key="4">
    <source>
        <dbReference type="ARBA" id="ARBA00051114"/>
    </source>
</evidence>
<dbReference type="FunFam" id="3.30.70.270:FF:000001">
    <property type="entry name" value="Diguanylate cyclase domain protein"/>
    <property type="match status" value="1"/>
</dbReference>
<dbReference type="GO" id="GO:0071111">
    <property type="term" value="F:cyclic-guanylate-specific phosphodiesterase activity"/>
    <property type="evidence" value="ECO:0007669"/>
    <property type="project" value="UniProtKB-EC"/>
</dbReference>
<evidence type="ECO:0000313" key="10">
    <source>
        <dbReference type="EMBL" id="ASP38866.1"/>
    </source>
</evidence>
<dbReference type="KEGG" id="bsan:CHH28_09305"/>
<dbReference type="PROSITE" id="PS50887">
    <property type="entry name" value="GGDEF"/>
    <property type="match status" value="1"/>
</dbReference>